<name>A0AAV4RQY2_CAEEX</name>
<evidence type="ECO:0000313" key="1">
    <source>
        <dbReference type="EMBL" id="GIY22751.1"/>
    </source>
</evidence>
<evidence type="ECO:0000313" key="2">
    <source>
        <dbReference type="Proteomes" id="UP001054945"/>
    </source>
</evidence>
<comment type="caution">
    <text evidence="1">The sequence shown here is derived from an EMBL/GenBank/DDBJ whole genome shotgun (WGS) entry which is preliminary data.</text>
</comment>
<keyword evidence="2" id="KW-1185">Reference proteome</keyword>
<reference evidence="1 2" key="1">
    <citation type="submission" date="2021-06" db="EMBL/GenBank/DDBJ databases">
        <title>Caerostris extrusa draft genome.</title>
        <authorList>
            <person name="Kono N."/>
            <person name="Arakawa K."/>
        </authorList>
    </citation>
    <scope>NUCLEOTIDE SEQUENCE [LARGE SCALE GENOMIC DNA]</scope>
</reference>
<accession>A0AAV4RQY2</accession>
<dbReference type="EMBL" id="BPLR01008191">
    <property type="protein sequence ID" value="GIY22751.1"/>
    <property type="molecule type" value="Genomic_DNA"/>
</dbReference>
<proteinExistence type="predicted"/>
<gene>
    <name evidence="1" type="ORF">CEXT_544461</name>
</gene>
<dbReference type="Proteomes" id="UP001054945">
    <property type="component" value="Unassembled WGS sequence"/>
</dbReference>
<protein>
    <submittedName>
        <fullName evidence="1">Uncharacterized protein</fullName>
    </submittedName>
</protein>
<organism evidence="1 2">
    <name type="scientific">Caerostris extrusa</name>
    <name type="common">Bark spider</name>
    <name type="synonym">Caerostris bankana</name>
    <dbReference type="NCBI Taxonomy" id="172846"/>
    <lineage>
        <taxon>Eukaryota</taxon>
        <taxon>Metazoa</taxon>
        <taxon>Ecdysozoa</taxon>
        <taxon>Arthropoda</taxon>
        <taxon>Chelicerata</taxon>
        <taxon>Arachnida</taxon>
        <taxon>Araneae</taxon>
        <taxon>Araneomorphae</taxon>
        <taxon>Entelegynae</taxon>
        <taxon>Araneoidea</taxon>
        <taxon>Araneidae</taxon>
        <taxon>Caerostris</taxon>
    </lineage>
</organism>
<sequence>MNYMLQTIVHANDPSIEKEKEEKMLDKVSFQHYSGWLHVAKQFKTIWELYSENSYPTSCIVQPSFFFNSTCLNEWFNLISNQDGFAEFQVTLTADPNMAMQGMQAMQQQTQVGGYMAAPMMQQPMPEGKAPIRIHFDSSYIKTTPGIIKVLEIVST</sequence>
<dbReference type="AlphaFoldDB" id="A0AAV4RQY2"/>